<reference evidence="3 4" key="1">
    <citation type="journal article" date="2021" name="Nat. Plants">
        <title>The Taxus genome provides insights into paclitaxel biosynthesis.</title>
        <authorList>
            <person name="Xiong X."/>
            <person name="Gou J."/>
            <person name="Liao Q."/>
            <person name="Li Y."/>
            <person name="Zhou Q."/>
            <person name="Bi G."/>
            <person name="Li C."/>
            <person name="Du R."/>
            <person name="Wang X."/>
            <person name="Sun T."/>
            <person name="Guo L."/>
            <person name="Liang H."/>
            <person name="Lu P."/>
            <person name="Wu Y."/>
            <person name="Zhang Z."/>
            <person name="Ro D.K."/>
            <person name="Shang Y."/>
            <person name="Huang S."/>
            <person name="Yan J."/>
        </authorList>
    </citation>
    <scope>NUCLEOTIDE SEQUENCE [LARGE SCALE GENOMIC DNA]</scope>
    <source>
        <strain evidence="3">Ta-2019</strain>
    </source>
</reference>
<dbReference type="SUPFAM" id="SSF63491">
    <property type="entry name" value="BAG domain"/>
    <property type="match status" value="1"/>
</dbReference>
<evidence type="ECO:0000313" key="3">
    <source>
        <dbReference type="EMBL" id="KAH9290557.1"/>
    </source>
</evidence>
<dbReference type="GO" id="GO:0051087">
    <property type="term" value="F:protein-folding chaperone binding"/>
    <property type="evidence" value="ECO:0007669"/>
    <property type="project" value="InterPro"/>
</dbReference>
<dbReference type="GO" id="GO:0006457">
    <property type="term" value="P:protein folding"/>
    <property type="evidence" value="ECO:0007669"/>
    <property type="project" value="TreeGrafter"/>
</dbReference>
<comment type="caution">
    <text evidence="3">The sequence shown here is derived from an EMBL/GenBank/DDBJ whole genome shotgun (WGS) entry which is preliminary data.</text>
</comment>
<dbReference type="Pfam" id="PF02179">
    <property type="entry name" value="BAG"/>
    <property type="match status" value="1"/>
</dbReference>
<dbReference type="EMBL" id="JAHRHJ020003813">
    <property type="protein sequence ID" value="KAH9290557.1"/>
    <property type="molecule type" value="Genomic_DNA"/>
</dbReference>
<evidence type="ECO:0000259" key="2">
    <source>
        <dbReference type="Pfam" id="PF02179"/>
    </source>
</evidence>
<organism evidence="3 4">
    <name type="scientific">Taxus chinensis</name>
    <name type="common">Chinese yew</name>
    <name type="synonym">Taxus wallichiana var. chinensis</name>
    <dbReference type="NCBI Taxonomy" id="29808"/>
    <lineage>
        <taxon>Eukaryota</taxon>
        <taxon>Viridiplantae</taxon>
        <taxon>Streptophyta</taxon>
        <taxon>Embryophyta</taxon>
        <taxon>Tracheophyta</taxon>
        <taxon>Spermatophyta</taxon>
        <taxon>Pinopsida</taxon>
        <taxon>Pinidae</taxon>
        <taxon>Conifers II</taxon>
        <taxon>Cupressales</taxon>
        <taxon>Taxaceae</taxon>
        <taxon>Taxus</taxon>
    </lineage>
</organism>
<dbReference type="GO" id="GO:0009506">
    <property type="term" value="C:plasmodesma"/>
    <property type="evidence" value="ECO:0007669"/>
    <property type="project" value="TreeGrafter"/>
</dbReference>
<evidence type="ECO:0000256" key="1">
    <source>
        <dbReference type="ARBA" id="ARBA00023186"/>
    </source>
</evidence>
<dbReference type="InterPro" id="IPR040400">
    <property type="entry name" value="BAG5/6/7/8"/>
</dbReference>
<feature type="domain" description="BAG" evidence="2">
    <location>
        <begin position="57"/>
        <end position="99"/>
    </location>
</feature>
<accession>A0AA38C5Q5</accession>
<dbReference type="InterPro" id="IPR003103">
    <property type="entry name" value="BAG_domain"/>
</dbReference>
<evidence type="ECO:0000313" key="4">
    <source>
        <dbReference type="Proteomes" id="UP000824469"/>
    </source>
</evidence>
<dbReference type="AlphaFoldDB" id="A0AA38C5Q5"/>
<gene>
    <name evidence="3" type="ORF">KI387_034674</name>
</gene>
<proteinExistence type="predicted"/>
<keyword evidence="1" id="KW-0143">Chaperone</keyword>
<dbReference type="PANTHER" id="PTHR33322:SF4">
    <property type="entry name" value="BAG DOMAIN CONTAINING PROTEIN, EXPRESSED"/>
    <property type="match status" value="1"/>
</dbReference>
<protein>
    <recommendedName>
        <fullName evidence="2">BAG domain-containing protein</fullName>
    </recommendedName>
</protein>
<name>A0AA38C5Q5_TAXCH</name>
<sequence length="100" mass="11516">MDKTTAAVKSQAAFRGFCVRKPQPLKELRVIMKTKAEAAEMRRRLIDCHLVDLIRRDEEEQLKITECIMSLLLRLDAIQGVNSFVRESRKAVTCELVNLQ</sequence>
<dbReference type="OMA" id="AAPRMNQ"/>
<dbReference type="Proteomes" id="UP000824469">
    <property type="component" value="Unassembled WGS sequence"/>
</dbReference>
<keyword evidence="4" id="KW-1185">Reference proteome</keyword>
<dbReference type="PANTHER" id="PTHR33322">
    <property type="entry name" value="BAG DOMAIN CONTAINING PROTEIN, EXPRESSED"/>
    <property type="match status" value="1"/>
</dbReference>